<accession>A0A939BSJ0</accession>
<evidence type="ECO:0000313" key="3">
    <source>
        <dbReference type="EMBL" id="MBM7557196.1"/>
    </source>
</evidence>
<gene>
    <name evidence="3" type="ORF">JOC47_002051</name>
</gene>
<keyword evidence="1" id="KW-1133">Transmembrane helix</keyword>
<evidence type="ECO:0000259" key="2">
    <source>
        <dbReference type="Pfam" id="PF07811"/>
    </source>
</evidence>
<dbReference type="EMBL" id="JAFBDQ010000010">
    <property type="protein sequence ID" value="MBM7557196.1"/>
    <property type="molecule type" value="Genomic_DNA"/>
</dbReference>
<evidence type="ECO:0000256" key="1">
    <source>
        <dbReference type="SAM" id="Phobius"/>
    </source>
</evidence>
<dbReference type="RefSeq" id="WP_204701952.1">
    <property type="nucleotide sequence ID" value="NZ_JAFBDQ010000010.1"/>
</dbReference>
<organism evidence="3 4">
    <name type="scientific">Halanaerobacter jeridensis</name>
    <dbReference type="NCBI Taxonomy" id="706427"/>
    <lineage>
        <taxon>Bacteria</taxon>
        <taxon>Bacillati</taxon>
        <taxon>Bacillota</taxon>
        <taxon>Clostridia</taxon>
        <taxon>Halanaerobiales</taxon>
        <taxon>Halobacteroidaceae</taxon>
        <taxon>Halanaerobacter</taxon>
    </lineage>
</organism>
<keyword evidence="1" id="KW-0812">Transmembrane</keyword>
<feature type="domain" description="TadE-like" evidence="2">
    <location>
        <begin position="12"/>
        <end position="53"/>
    </location>
</feature>
<keyword evidence="4" id="KW-1185">Reference proteome</keyword>
<dbReference type="Proteomes" id="UP000774000">
    <property type="component" value="Unassembled WGS sequence"/>
</dbReference>
<evidence type="ECO:0000313" key="4">
    <source>
        <dbReference type="Proteomes" id="UP000774000"/>
    </source>
</evidence>
<name>A0A939BSJ0_9FIRM</name>
<protein>
    <submittedName>
        <fullName evidence="3">Flp pilus assembly protein TadG</fullName>
    </submittedName>
</protein>
<keyword evidence="1" id="KW-0472">Membrane</keyword>
<proteinExistence type="predicted"/>
<dbReference type="InterPro" id="IPR012495">
    <property type="entry name" value="TadE-like_dom"/>
</dbReference>
<reference evidence="3" key="1">
    <citation type="submission" date="2021-01" db="EMBL/GenBank/DDBJ databases">
        <title>Genomic Encyclopedia of Type Strains, Phase IV (KMG-IV): sequencing the most valuable type-strain genomes for metagenomic binning, comparative biology and taxonomic classification.</title>
        <authorList>
            <person name="Goeker M."/>
        </authorList>
    </citation>
    <scope>NUCLEOTIDE SEQUENCE</scope>
    <source>
        <strain evidence="3">DSM 23230</strain>
    </source>
</reference>
<sequence>MFIKLAKDETAQAMVELALVLPVLLLVLFGIVEFGRIFHSYLVIANAARVGARVGAIENNDSQIVSAVNNAVAPSNFDVNRLNINITPSQSNRSSGDSLTVEVEYGVDLFVPLITNLLPDPFPISSTMVMRVE</sequence>
<dbReference type="Pfam" id="PF07811">
    <property type="entry name" value="TadE"/>
    <property type="match status" value="1"/>
</dbReference>
<feature type="transmembrane region" description="Helical" evidence="1">
    <location>
        <begin position="12"/>
        <end position="32"/>
    </location>
</feature>
<comment type="caution">
    <text evidence="3">The sequence shown here is derived from an EMBL/GenBank/DDBJ whole genome shotgun (WGS) entry which is preliminary data.</text>
</comment>
<dbReference type="AlphaFoldDB" id="A0A939BSJ0"/>